<dbReference type="Proteomes" id="UP001165060">
    <property type="component" value="Unassembled WGS sequence"/>
</dbReference>
<evidence type="ECO:0000256" key="1">
    <source>
        <dbReference type="SAM" id="MobiDB-lite"/>
    </source>
</evidence>
<reference evidence="2 3" key="1">
    <citation type="journal article" date="2023" name="Commun. Biol.">
        <title>Genome analysis of Parmales, the sister group of diatoms, reveals the evolutionary specialization of diatoms from phago-mixotrophs to photoautotrophs.</title>
        <authorList>
            <person name="Ban H."/>
            <person name="Sato S."/>
            <person name="Yoshikawa S."/>
            <person name="Yamada K."/>
            <person name="Nakamura Y."/>
            <person name="Ichinomiya M."/>
            <person name="Sato N."/>
            <person name="Blanc-Mathieu R."/>
            <person name="Endo H."/>
            <person name="Kuwata A."/>
            <person name="Ogata H."/>
        </authorList>
    </citation>
    <scope>NUCLEOTIDE SEQUENCE [LARGE SCALE GENOMIC DNA]</scope>
</reference>
<sequence length="823" mass="87607">MIGMVSTPDECIALALEHGCGIANIDGQFDHESECWCQWWSGDDDDMRVDEDTSYMNCLLHEDGYDDDDEDDSYGCTSSDDCAGCHFDGDGNEIAEGACEFNGDECFLKTGENHCQADEHGDGPPACLQDSTCATPDMMAELESMDGMPTEAQCAVFETLIACDTCPEGTEGADEFAKYSGLMTKCMCGEIATDDAEWCAAEMEDMMDDDEEGGSIPAECMNEADMAVLMAGGEGMDMNALSEPCLVAMMEQNNDDEEGGGMPAECMNEADLAVLMAGEHGGGNMEDLSEACLAAFMEQHNGHEDEDHDDENDDELECMWGCLPECVTHQDDDNDDGDNTECMEGYMMLGGLGASCPKKCEEDCDHDDDACTPCANGQSPYDPSSCGTDACHGALVSVVENVDEIAAKLATCTGEMAGLAVYSSDLISMYMIGPPASGCGFDDLMPEVDASTCMGAFVAIGSMDQACPKQCEEECGSLESDDCTVCAPGQSERDPSSCGNDECAAALNEYVANADAMMAGLETCEGDMLSGAQMYMQMGADYLRVAAISTAGQCGLSDEVNVDFGDEPSCMAGVAALAPLESICPQRCDDRSEEDGGSPGEAGSCAEDEDSRDQDSCGTSECQDYLEAVQEDRANIESSLEMCTGTDGPFAGYGVYVGQLEGMFESIMYQCGFTDAPCYESCEGSPATCEELYAAREAGGCLETCSTEVLEGLIAADTENSGHLGDCDLTRRRTSHQEMMPRLPRLPQMPPLPHMKDMLKMNEIVRRLDGKWQCECEDFVGFDTCVSNACVGNEDAMGAVALVNSCYCDGDEAACDMISGGDD</sequence>
<proteinExistence type="predicted"/>
<name>A0ABQ6MYH6_9STRA</name>
<evidence type="ECO:0000313" key="3">
    <source>
        <dbReference type="Proteomes" id="UP001165060"/>
    </source>
</evidence>
<feature type="region of interest" description="Disordered" evidence="1">
    <location>
        <begin position="588"/>
        <end position="619"/>
    </location>
</feature>
<keyword evidence="3" id="KW-1185">Reference proteome</keyword>
<feature type="non-terminal residue" evidence="2">
    <location>
        <position position="823"/>
    </location>
</feature>
<dbReference type="EMBL" id="BRYB01001874">
    <property type="protein sequence ID" value="GMI35396.1"/>
    <property type="molecule type" value="Genomic_DNA"/>
</dbReference>
<organism evidence="2 3">
    <name type="scientific">Tetraparma gracilis</name>
    <dbReference type="NCBI Taxonomy" id="2962635"/>
    <lineage>
        <taxon>Eukaryota</taxon>
        <taxon>Sar</taxon>
        <taxon>Stramenopiles</taxon>
        <taxon>Ochrophyta</taxon>
        <taxon>Bolidophyceae</taxon>
        <taxon>Parmales</taxon>
        <taxon>Triparmaceae</taxon>
        <taxon>Tetraparma</taxon>
    </lineage>
</organism>
<accession>A0ABQ6MYH6</accession>
<protein>
    <submittedName>
        <fullName evidence="2">Uncharacterized protein</fullName>
    </submittedName>
</protein>
<comment type="caution">
    <text evidence="2">The sequence shown here is derived from an EMBL/GenBank/DDBJ whole genome shotgun (WGS) entry which is preliminary data.</text>
</comment>
<evidence type="ECO:0000313" key="2">
    <source>
        <dbReference type="EMBL" id="GMI35396.1"/>
    </source>
</evidence>
<gene>
    <name evidence="2" type="ORF">TeGR_g9830</name>
</gene>